<protein>
    <recommendedName>
        <fullName evidence="4">Lipoprotein</fullName>
    </recommendedName>
</protein>
<gene>
    <name evidence="2" type="ORF">EI77_04282</name>
</gene>
<evidence type="ECO:0000313" key="2">
    <source>
        <dbReference type="EMBL" id="TDU64098.1"/>
    </source>
</evidence>
<dbReference type="PROSITE" id="PS51257">
    <property type="entry name" value="PROKAR_LIPOPROTEIN"/>
    <property type="match status" value="1"/>
</dbReference>
<evidence type="ECO:0000313" key="3">
    <source>
        <dbReference type="Proteomes" id="UP000295662"/>
    </source>
</evidence>
<comment type="caution">
    <text evidence="2">The sequence shown here is derived from an EMBL/GenBank/DDBJ whole genome shotgun (WGS) entry which is preliminary data.</text>
</comment>
<feature type="signal peptide" evidence="1">
    <location>
        <begin position="1"/>
        <end position="25"/>
    </location>
</feature>
<evidence type="ECO:0000256" key="1">
    <source>
        <dbReference type="SAM" id="SignalP"/>
    </source>
</evidence>
<name>A0A4R7RJ16_9BACT</name>
<dbReference type="RefSeq" id="WP_133797264.1">
    <property type="nucleotide sequence ID" value="NZ_SOCA01000012.1"/>
</dbReference>
<keyword evidence="3" id="KW-1185">Reference proteome</keyword>
<keyword evidence="1" id="KW-0732">Signal</keyword>
<organism evidence="2 3">
    <name type="scientific">Prosthecobacter fusiformis</name>
    <dbReference type="NCBI Taxonomy" id="48464"/>
    <lineage>
        <taxon>Bacteria</taxon>
        <taxon>Pseudomonadati</taxon>
        <taxon>Verrucomicrobiota</taxon>
        <taxon>Verrucomicrobiia</taxon>
        <taxon>Verrucomicrobiales</taxon>
        <taxon>Verrucomicrobiaceae</taxon>
        <taxon>Prosthecobacter</taxon>
    </lineage>
</organism>
<dbReference type="AlphaFoldDB" id="A0A4R7RJ16"/>
<proteinExistence type="predicted"/>
<sequence length="152" mass="17658">MNPLLRTLILSLLFGLGLTSCDSMKDITGNPRYQTLIGRDVRTRVPMRLYDYNRPGNPNPSLCDLTYTTGGKACLVGTLPVGQVVRFNQVIRYKSTYYTEDDLQGELVYRGKRYQIKYRTQLHQGNEIWLRLFDEDFDAPRPPPESYPKEFR</sequence>
<accession>A0A4R7RJ16</accession>
<feature type="chain" id="PRO_5020511140" description="Lipoprotein" evidence="1">
    <location>
        <begin position="26"/>
        <end position="152"/>
    </location>
</feature>
<dbReference type="EMBL" id="SOCA01000012">
    <property type="protein sequence ID" value="TDU64098.1"/>
    <property type="molecule type" value="Genomic_DNA"/>
</dbReference>
<reference evidence="2 3" key="1">
    <citation type="submission" date="2019-03" db="EMBL/GenBank/DDBJ databases">
        <title>Genomic Encyclopedia of Archaeal and Bacterial Type Strains, Phase II (KMG-II): from individual species to whole genera.</title>
        <authorList>
            <person name="Goeker M."/>
        </authorList>
    </citation>
    <scope>NUCLEOTIDE SEQUENCE [LARGE SCALE GENOMIC DNA]</scope>
    <source>
        <strain evidence="2 3">ATCC 25309</strain>
    </source>
</reference>
<dbReference type="Proteomes" id="UP000295662">
    <property type="component" value="Unassembled WGS sequence"/>
</dbReference>
<evidence type="ECO:0008006" key="4">
    <source>
        <dbReference type="Google" id="ProtNLM"/>
    </source>
</evidence>